<evidence type="ECO:0000313" key="2">
    <source>
        <dbReference type="Proteomes" id="UP000294862"/>
    </source>
</evidence>
<comment type="caution">
    <text evidence="1">The sequence shown here is derived from an EMBL/GenBank/DDBJ whole genome shotgun (WGS) entry which is preliminary data.</text>
</comment>
<dbReference type="EMBL" id="SLWQ01000002">
    <property type="protein sequence ID" value="TCO42174.1"/>
    <property type="molecule type" value="Genomic_DNA"/>
</dbReference>
<protein>
    <submittedName>
        <fullName evidence="1">Uncharacterized protein</fullName>
    </submittedName>
</protein>
<dbReference type="Proteomes" id="UP000294862">
    <property type="component" value="Unassembled WGS sequence"/>
</dbReference>
<sequence>MHSMDHIQLDTWELAALESQDTYAKARSTHVRVYWTALAGTGAHVANVFSPVGNIFWSLDVHPAMDRAHSDFLERLRTRGGLQERIREMCAEVGASTHSAYATILLGALTRILGDHFVSHVPLSEYCLLDRRHMGFVVPDGCVPMVSRYLQRQVDALGPEALRRCDEDVCLTLLGLPTERRKSRPFLTVLEAPVGAVETDELRRIAGEADAALADPDEWCSRHLKHLEYYDRGISTSVAYPAPYTRDFVKDASKVLRFRCEFAVRFLPLGALSRLRRGLDDPNWHSLEFVDLREQLVEGIDRRLCNYGFISTNPLQEGR</sequence>
<gene>
    <name evidence="1" type="ORF">EV148_102533</name>
</gene>
<evidence type="ECO:0000313" key="1">
    <source>
        <dbReference type="EMBL" id="TCO42174.1"/>
    </source>
</evidence>
<name>A0A4R2ICA5_9GAMM</name>
<accession>A0A4R2ICA5</accession>
<keyword evidence="2" id="KW-1185">Reference proteome</keyword>
<dbReference type="AlphaFoldDB" id="A0A4R2ICA5"/>
<reference evidence="1 2" key="1">
    <citation type="journal article" date="2015" name="Stand. Genomic Sci.">
        <title>Genomic Encyclopedia of Bacterial and Archaeal Type Strains, Phase III: the genomes of soil and plant-associated and newly described type strains.</title>
        <authorList>
            <person name="Whitman W.B."/>
            <person name="Woyke T."/>
            <person name="Klenk H.P."/>
            <person name="Zhou Y."/>
            <person name="Lilburn T.G."/>
            <person name="Beck B.J."/>
            <person name="De Vos P."/>
            <person name="Vandamme P."/>
            <person name="Eisen J.A."/>
            <person name="Garrity G."/>
            <person name="Hugenholtz P."/>
            <person name="Kyrpides N.C."/>
        </authorList>
    </citation>
    <scope>NUCLEOTIDE SEQUENCE [LARGE SCALE GENOMIC DNA]</scope>
    <source>
        <strain evidence="1 2">A3</strain>
    </source>
</reference>
<proteinExistence type="predicted"/>
<organism evidence="1 2">
    <name type="scientific">Dokdonella fugitiva</name>
    <dbReference type="NCBI Taxonomy" id="328517"/>
    <lineage>
        <taxon>Bacteria</taxon>
        <taxon>Pseudomonadati</taxon>
        <taxon>Pseudomonadota</taxon>
        <taxon>Gammaproteobacteria</taxon>
        <taxon>Lysobacterales</taxon>
        <taxon>Rhodanobacteraceae</taxon>
        <taxon>Dokdonella</taxon>
    </lineage>
</organism>